<dbReference type="InterPro" id="IPR027417">
    <property type="entry name" value="P-loop_NTPase"/>
</dbReference>
<dbReference type="SUPFAM" id="SSF52540">
    <property type="entry name" value="P-loop containing nucleoside triphosphate hydrolases"/>
    <property type="match status" value="1"/>
</dbReference>
<sequence>MKTQSPTGKEAAPSAATATRNEQLAARLFALQTRLSLSDDKLGRKLGYQATYVSRYRGYAEGKWQGNLQNFEDAIANFLLKEELMQGDDMQLAEEGFCVKSVFEYLDFIHQNRHIGVGYGPAGKGKTCAAKLYASKNPTCVYLHIWDWTTGRDKLISELCTIARVRCAKGESKAEALVRTFRDSDRLIIIDNAQRLTSRSRKFIMDFFDATRTPIALFGNPEIVRLFEANDQHASRLGRCIDVTDAGGEARSDVDKASVLTLLKAYMPEAANDKGAQSQALEILRAKDGGASRAVKMTLKLAERISKTATSISATDAIRLAKTQLIHQEAA</sequence>
<dbReference type="RefSeq" id="WP_184340052.1">
    <property type="nucleotide sequence ID" value="NZ_JACHIG010000005.1"/>
</dbReference>
<keyword evidence="3" id="KW-1185">Reference proteome</keyword>
<gene>
    <name evidence="2" type="ORF">HNQ65_002720</name>
</gene>
<organism evidence="2 3">
    <name type="scientific">Prosthecobacter vanneervenii</name>
    <dbReference type="NCBI Taxonomy" id="48466"/>
    <lineage>
        <taxon>Bacteria</taxon>
        <taxon>Pseudomonadati</taxon>
        <taxon>Verrucomicrobiota</taxon>
        <taxon>Verrucomicrobiia</taxon>
        <taxon>Verrucomicrobiales</taxon>
        <taxon>Verrucomicrobiaceae</taxon>
        <taxon>Prosthecobacter</taxon>
    </lineage>
</organism>
<dbReference type="InterPro" id="IPR049945">
    <property type="entry name" value="AAA_22"/>
</dbReference>
<evidence type="ECO:0000313" key="3">
    <source>
        <dbReference type="Proteomes" id="UP000590740"/>
    </source>
</evidence>
<dbReference type="Proteomes" id="UP000590740">
    <property type="component" value="Unassembled WGS sequence"/>
</dbReference>
<dbReference type="AlphaFoldDB" id="A0A7W8DKH5"/>
<dbReference type="Pfam" id="PF13401">
    <property type="entry name" value="AAA_22"/>
    <property type="match status" value="1"/>
</dbReference>
<evidence type="ECO:0000259" key="1">
    <source>
        <dbReference type="Pfam" id="PF13401"/>
    </source>
</evidence>
<comment type="caution">
    <text evidence="2">The sequence shown here is derived from an EMBL/GenBank/DDBJ whole genome shotgun (WGS) entry which is preliminary data.</text>
</comment>
<reference evidence="2 3" key="1">
    <citation type="submission" date="2020-08" db="EMBL/GenBank/DDBJ databases">
        <title>Genomic Encyclopedia of Type Strains, Phase IV (KMG-IV): sequencing the most valuable type-strain genomes for metagenomic binning, comparative biology and taxonomic classification.</title>
        <authorList>
            <person name="Goeker M."/>
        </authorList>
    </citation>
    <scope>NUCLEOTIDE SEQUENCE [LARGE SCALE GENOMIC DNA]</scope>
    <source>
        <strain evidence="2 3">DSM 12252</strain>
    </source>
</reference>
<dbReference type="GO" id="GO:0016887">
    <property type="term" value="F:ATP hydrolysis activity"/>
    <property type="evidence" value="ECO:0007669"/>
    <property type="project" value="InterPro"/>
</dbReference>
<name>A0A7W8DKH5_9BACT</name>
<evidence type="ECO:0000313" key="2">
    <source>
        <dbReference type="EMBL" id="MBB5033137.1"/>
    </source>
</evidence>
<protein>
    <submittedName>
        <fullName evidence="2">DNA transposition AAA+ family ATPase</fullName>
    </submittedName>
</protein>
<accession>A0A7W8DKH5</accession>
<proteinExistence type="predicted"/>
<feature type="domain" description="ORC1/DEAH AAA+ ATPase" evidence="1">
    <location>
        <begin position="111"/>
        <end position="226"/>
    </location>
</feature>
<dbReference type="EMBL" id="JACHIG010000005">
    <property type="protein sequence ID" value="MBB5033137.1"/>
    <property type="molecule type" value="Genomic_DNA"/>
</dbReference>